<dbReference type="SUPFAM" id="SSF50729">
    <property type="entry name" value="PH domain-like"/>
    <property type="match status" value="1"/>
</dbReference>
<accession>A0A183T0W6</accession>
<proteinExistence type="predicted"/>
<gene>
    <name evidence="2" type="ORF">SSLN_LOCUS10112</name>
</gene>
<reference evidence="2 3" key="2">
    <citation type="submission" date="2018-11" db="EMBL/GenBank/DDBJ databases">
        <authorList>
            <consortium name="Pathogen Informatics"/>
        </authorList>
    </citation>
    <scope>NUCLEOTIDE SEQUENCE [LARGE SCALE GENOMIC DNA]</scope>
    <source>
        <strain evidence="2 3">NST_G2</strain>
    </source>
</reference>
<dbReference type="Proteomes" id="UP000275846">
    <property type="component" value="Unassembled WGS sequence"/>
</dbReference>
<dbReference type="Pfam" id="PF15410">
    <property type="entry name" value="PH_9"/>
    <property type="match status" value="2"/>
</dbReference>
<dbReference type="STRING" id="70667.A0A183T0W6"/>
<feature type="domain" description="Pleckstrin homology" evidence="1">
    <location>
        <begin position="438"/>
        <end position="473"/>
    </location>
</feature>
<evidence type="ECO:0000313" key="2">
    <source>
        <dbReference type="EMBL" id="VDL96497.1"/>
    </source>
</evidence>
<dbReference type="InterPro" id="IPR011993">
    <property type="entry name" value="PH-like_dom_sf"/>
</dbReference>
<dbReference type="InterPro" id="IPR041681">
    <property type="entry name" value="PH_9"/>
</dbReference>
<organism evidence="4">
    <name type="scientific">Schistocephalus solidus</name>
    <name type="common">Tapeworm</name>
    <dbReference type="NCBI Taxonomy" id="70667"/>
    <lineage>
        <taxon>Eukaryota</taxon>
        <taxon>Metazoa</taxon>
        <taxon>Spiralia</taxon>
        <taxon>Lophotrochozoa</taxon>
        <taxon>Platyhelminthes</taxon>
        <taxon>Cestoda</taxon>
        <taxon>Eucestoda</taxon>
        <taxon>Diphyllobothriidea</taxon>
        <taxon>Diphyllobothriidae</taxon>
        <taxon>Schistocephalus</taxon>
    </lineage>
</organism>
<evidence type="ECO:0000313" key="4">
    <source>
        <dbReference type="WBParaSite" id="SSLN_0001050101-mRNA-1"/>
    </source>
</evidence>
<evidence type="ECO:0000259" key="1">
    <source>
        <dbReference type="Pfam" id="PF15410"/>
    </source>
</evidence>
<keyword evidence="3" id="KW-1185">Reference proteome</keyword>
<feature type="domain" description="Pleckstrin homology" evidence="1">
    <location>
        <begin position="169"/>
        <end position="226"/>
    </location>
</feature>
<reference evidence="4" key="1">
    <citation type="submission" date="2016-06" db="UniProtKB">
        <authorList>
            <consortium name="WormBaseParasite"/>
        </authorList>
    </citation>
    <scope>IDENTIFICATION</scope>
</reference>
<protein>
    <submittedName>
        <fullName evidence="4">PH domain-containing protein</fullName>
    </submittedName>
</protein>
<dbReference type="Gene3D" id="2.30.29.30">
    <property type="entry name" value="Pleckstrin-homology domain (PH domain)/Phosphotyrosine-binding domain (PTB)"/>
    <property type="match status" value="2"/>
</dbReference>
<dbReference type="AlphaFoldDB" id="A0A183T0W6"/>
<dbReference type="WBParaSite" id="SSLN_0001050101-mRNA-1">
    <property type="protein sequence ID" value="SSLN_0001050101-mRNA-1"/>
    <property type="gene ID" value="SSLN_0001050101"/>
</dbReference>
<evidence type="ECO:0000313" key="3">
    <source>
        <dbReference type="Proteomes" id="UP000275846"/>
    </source>
</evidence>
<dbReference type="EMBL" id="UYSU01035652">
    <property type="protein sequence ID" value="VDL96497.1"/>
    <property type="molecule type" value="Genomic_DNA"/>
</dbReference>
<name>A0A183T0W6_SCHSO</name>
<sequence>MVGISEETLWGFVLYRVENPAFNMVSLYSTGTAPPSSAMLPSSVSFAYNGAAGTLIYPAAAAAPNTPNGLPMLPGPSPQQPVPPPPQFWTDPNALAAWTPQASAPGVGGTNRPAAVALPLSNHVFNANASAVAGPFPALDVEVGRRLFQSTGYSPFVDLPKDITAKEYMRGCVMRKWVMESHGKKTSLGKRGWKAFYARLRDLVLYLYKDADTAAAATRAEEMHLAYLQQVYRVYYHYQQQQHQQMQLRYQQERYQQHLQQQQQQQQLQQRQQQSSEAVEASAMNKRPNCLPLDSFPAEETVLDSCNANTAASLSSVPVLINGSANTASATSPVDATELDEAAVKELDVEIPNSAQPGAPTTPKTSVVTPFSCAPNSTTFATTTVAVAAAKPNKPDAATETNAELVASATPQSQPLQPVNSYVFTVPPPPPTPPPPEAVICIAHAFASTADDYTKKQHVFRLRTKDGAEFLFQVK</sequence>
<dbReference type="OrthoDB" id="2157641at2759"/>